<reference evidence="1 2" key="1">
    <citation type="submission" date="2020-03" db="EMBL/GenBank/DDBJ databases">
        <title>Draft Genome Sequence of Cudoniella acicularis.</title>
        <authorList>
            <person name="Buettner E."/>
            <person name="Kellner H."/>
        </authorList>
    </citation>
    <scope>NUCLEOTIDE SEQUENCE [LARGE SCALE GENOMIC DNA]</scope>
    <source>
        <strain evidence="1 2">DSM 108380</strain>
    </source>
</reference>
<dbReference type="Gene3D" id="3.90.280.10">
    <property type="entry name" value="PEBP-like"/>
    <property type="match status" value="1"/>
</dbReference>
<dbReference type="PANTHER" id="PTHR11362">
    <property type="entry name" value="PHOSPHATIDYLETHANOLAMINE-BINDING PROTEIN"/>
    <property type="match status" value="1"/>
</dbReference>
<dbReference type="InterPro" id="IPR035810">
    <property type="entry name" value="PEBP_euk"/>
</dbReference>
<dbReference type="Proteomes" id="UP000566819">
    <property type="component" value="Unassembled WGS sequence"/>
</dbReference>
<dbReference type="GO" id="GO:0046578">
    <property type="term" value="P:regulation of Ras protein signal transduction"/>
    <property type="evidence" value="ECO:0007669"/>
    <property type="project" value="TreeGrafter"/>
</dbReference>
<protein>
    <recommendedName>
        <fullName evidence="3">PEBP-like protein</fullName>
    </recommendedName>
</protein>
<evidence type="ECO:0000313" key="1">
    <source>
        <dbReference type="EMBL" id="KAF4630800.1"/>
    </source>
</evidence>
<sequence length="306" mass="32329">MLANRAGVRKASGRTTDLMVPGEQKVMAEDDIVVFVDAAFSETLSWHEIEWHYVTIRLPCGRIVGQNGFEPVTSNHLTVTYGTAAINPAGITIPGNEVINAPSLGWARTYTTYVAIMMDFSVETNGSTESNTTLLHWTLAGLSSSDGTTTLTSQQAEIAPYFPPNPPAGQTHIYGVFLYNEPADFAVPADYIPFFRNLIAPGSSVFNRVGFNLTNFVAETGLGAPVAADWFLVSTPNATESSTMTTNSTLGAAVSATTTTTGANTGSTSFKSSSPSATQSRSDAMITGVEWMMVAVGTSGLLVGLS</sequence>
<comment type="caution">
    <text evidence="1">The sequence shown here is derived from an EMBL/GenBank/DDBJ whole genome shotgun (WGS) entry which is preliminary data.</text>
</comment>
<proteinExistence type="predicted"/>
<dbReference type="InterPro" id="IPR036610">
    <property type="entry name" value="PEBP-like_sf"/>
</dbReference>
<dbReference type="Pfam" id="PF01161">
    <property type="entry name" value="PBP"/>
    <property type="match status" value="1"/>
</dbReference>
<dbReference type="CDD" id="cd00866">
    <property type="entry name" value="PEBP_euk"/>
    <property type="match status" value="1"/>
</dbReference>
<dbReference type="InterPro" id="IPR008914">
    <property type="entry name" value="PEBP"/>
</dbReference>
<accession>A0A8H4RIS8</accession>
<dbReference type="PANTHER" id="PTHR11362:SF141">
    <property type="entry name" value="PHOSPHATIDYLETHANOLAMINE-BINDING PROTEIN"/>
    <property type="match status" value="1"/>
</dbReference>
<dbReference type="EMBL" id="JAAMPI010000511">
    <property type="protein sequence ID" value="KAF4630800.1"/>
    <property type="molecule type" value="Genomic_DNA"/>
</dbReference>
<dbReference type="GO" id="GO:0030162">
    <property type="term" value="P:regulation of proteolysis"/>
    <property type="evidence" value="ECO:0007669"/>
    <property type="project" value="TreeGrafter"/>
</dbReference>
<evidence type="ECO:0000313" key="2">
    <source>
        <dbReference type="Proteomes" id="UP000566819"/>
    </source>
</evidence>
<dbReference type="GO" id="GO:0005543">
    <property type="term" value="F:phospholipid binding"/>
    <property type="evidence" value="ECO:0007669"/>
    <property type="project" value="TreeGrafter"/>
</dbReference>
<gene>
    <name evidence="1" type="ORF">G7Y89_g7338</name>
</gene>
<dbReference type="SUPFAM" id="SSF49777">
    <property type="entry name" value="PEBP-like"/>
    <property type="match status" value="1"/>
</dbReference>
<organism evidence="1 2">
    <name type="scientific">Cudoniella acicularis</name>
    <dbReference type="NCBI Taxonomy" id="354080"/>
    <lineage>
        <taxon>Eukaryota</taxon>
        <taxon>Fungi</taxon>
        <taxon>Dikarya</taxon>
        <taxon>Ascomycota</taxon>
        <taxon>Pezizomycotina</taxon>
        <taxon>Leotiomycetes</taxon>
        <taxon>Helotiales</taxon>
        <taxon>Tricladiaceae</taxon>
        <taxon>Cudoniella</taxon>
    </lineage>
</organism>
<dbReference type="GO" id="GO:0030414">
    <property type="term" value="F:peptidase inhibitor activity"/>
    <property type="evidence" value="ECO:0007669"/>
    <property type="project" value="TreeGrafter"/>
</dbReference>
<dbReference type="OrthoDB" id="2506647at2759"/>
<evidence type="ECO:0008006" key="3">
    <source>
        <dbReference type="Google" id="ProtNLM"/>
    </source>
</evidence>
<dbReference type="AlphaFoldDB" id="A0A8H4RIS8"/>
<name>A0A8H4RIS8_9HELO</name>
<keyword evidence="2" id="KW-1185">Reference proteome</keyword>